<dbReference type="Ensembl" id="ENSCCNT00000000916.1">
    <property type="protein sequence ID" value="ENSCCNP00000000706.1"/>
    <property type="gene ID" value="ENSCCNG00000000781.1"/>
</dbReference>
<dbReference type="GO" id="GO:0042110">
    <property type="term" value="P:T cell activation"/>
    <property type="evidence" value="ECO:0007669"/>
    <property type="project" value="TreeGrafter"/>
</dbReference>
<keyword evidence="2 6" id="KW-0732">Signal</keyword>
<accession>A0A8C0VU68</accession>
<organism evidence="8">
    <name type="scientific">Castor canadensis</name>
    <name type="common">American beaver</name>
    <dbReference type="NCBI Taxonomy" id="51338"/>
    <lineage>
        <taxon>Eukaryota</taxon>
        <taxon>Metazoa</taxon>
        <taxon>Chordata</taxon>
        <taxon>Craniata</taxon>
        <taxon>Vertebrata</taxon>
        <taxon>Euteleostomi</taxon>
        <taxon>Mammalia</taxon>
        <taxon>Eutheria</taxon>
        <taxon>Euarchontoglires</taxon>
        <taxon>Glires</taxon>
        <taxon>Rodentia</taxon>
        <taxon>Castorimorpha</taxon>
        <taxon>Castoridae</taxon>
        <taxon>Castor</taxon>
    </lineage>
</organism>
<dbReference type="InterPro" id="IPR013783">
    <property type="entry name" value="Ig-like_fold"/>
</dbReference>
<name>A0A8C0VU68_CASCN</name>
<dbReference type="InterPro" id="IPR015631">
    <property type="entry name" value="CD2/SLAM_rcpt"/>
</dbReference>
<keyword evidence="5" id="KW-1133">Transmembrane helix</keyword>
<reference evidence="8" key="1">
    <citation type="submission" date="2023-09" db="UniProtKB">
        <authorList>
            <consortium name="Ensembl"/>
        </authorList>
    </citation>
    <scope>IDENTIFICATION</scope>
</reference>
<dbReference type="GO" id="GO:0009897">
    <property type="term" value="C:external side of plasma membrane"/>
    <property type="evidence" value="ECO:0007669"/>
    <property type="project" value="TreeGrafter"/>
</dbReference>
<keyword evidence="4" id="KW-0325">Glycoprotein</keyword>
<evidence type="ECO:0000313" key="8">
    <source>
        <dbReference type="Ensembl" id="ENSCCNP00000000706.1"/>
    </source>
</evidence>
<evidence type="ECO:0000313" key="10">
    <source>
        <dbReference type="RefSeq" id="XP_020041104.1"/>
    </source>
</evidence>
<gene>
    <name evidence="8 10" type="primary">Slamf9</name>
</gene>
<dbReference type="GeneID" id="109700355"/>
<dbReference type="SMART" id="SM00409">
    <property type="entry name" value="IG"/>
    <property type="match status" value="1"/>
</dbReference>
<reference evidence="10" key="2">
    <citation type="submission" date="2025-04" db="UniProtKB">
        <authorList>
            <consortium name="RefSeq"/>
        </authorList>
    </citation>
    <scope>IDENTIFICATION</scope>
    <source>
        <tissue evidence="10">Leukocyte</tissue>
    </source>
</reference>
<dbReference type="Proteomes" id="UP001732720">
    <property type="component" value="Chromosome 11"/>
</dbReference>
<dbReference type="PANTHER" id="PTHR12080">
    <property type="entry name" value="SIGNALING LYMPHOCYTIC ACTIVATION MOLECULE"/>
    <property type="match status" value="1"/>
</dbReference>
<evidence type="ECO:0000256" key="2">
    <source>
        <dbReference type="ARBA" id="ARBA00022729"/>
    </source>
</evidence>
<dbReference type="InterPro" id="IPR013106">
    <property type="entry name" value="Ig_V-set"/>
</dbReference>
<dbReference type="CTD" id="89886"/>
<evidence type="ECO:0000256" key="5">
    <source>
        <dbReference type="SAM" id="Phobius"/>
    </source>
</evidence>
<feature type="domain" description="Ig-like" evidence="7">
    <location>
        <begin position="135"/>
        <end position="213"/>
    </location>
</feature>
<dbReference type="PROSITE" id="PS50835">
    <property type="entry name" value="IG_LIKE"/>
    <property type="match status" value="1"/>
</dbReference>
<keyword evidence="5" id="KW-0812">Transmembrane</keyword>
<evidence type="ECO:0000256" key="6">
    <source>
        <dbReference type="SAM" id="SignalP"/>
    </source>
</evidence>
<evidence type="ECO:0000259" key="7">
    <source>
        <dbReference type="PROSITE" id="PS50835"/>
    </source>
</evidence>
<dbReference type="RefSeq" id="XP_020041104.1">
    <property type="nucleotide sequence ID" value="XM_020185515.1"/>
</dbReference>
<evidence type="ECO:0000313" key="9">
    <source>
        <dbReference type="Proteomes" id="UP001732720"/>
    </source>
</evidence>
<protein>
    <submittedName>
        <fullName evidence="10">SLAM family member 9</fullName>
    </submittedName>
</protein>
<keyword evidence="3 5" id="KW-0472">Membrane</keyword>
<feature type="transmembrane region" description="Helical" evidence="5">
    <location>
        <begin position="238"/>
        <end position="259"/>
    </location>
</feature>
<dbReference type="OrthoDB" id="9427418at2759"/>
<dbReference type="Gene3D" id="2.60.40.10">
    <property type="entry name" value="Immunoglobulins"/>
    <property type="match status" value="2"/>
</dbReference>
<dbReference type="AlphaFoldDB" id="A0A8C0VU68"/>
<evidence type="ECO:0000256" key="3">
    <source>
        <dbReference type="ARBA" id="ARBA00023136"/>
    </source>
</evidence>
<dbReference type="KEGG" id="ccan:109700355"/>
<dbReference type="Pfam" id="PF07686">
    <property type="entry name" value="V-set"/>
    <property type="match status" value="1"/>
</dbReference>
<proteinExistence type="predicted"/>
<dbReference type="SUPFAM" id="SSF48726">
    <property type="entry name" value="Immunoglobulin"/>
    <property type="match status" value="1"/>
</dbReference>
<feature type="chain" id="PRO_5044674192" evidence="6">
    <location>
        <begin position="19"/>
        <end position="291"/>
    </location>
</feature>
<evidence type="ECO:0000256" key="1">
    <source>
        <dbReference type="ARBA" id="ARBA00004370"/>
    </source>
</evidence>
<keyword evidence="9" id="KW-1185">Reference proteome</keyword>
<dbReference type="CDD" id="cd16842">
    <property type="entry name" value="Ig_SLAM-like_N"/>
    <property type="match status" value="1"/>
</dbReference>
<dbReference type="PANTHER" id="PTHR12080:SF18">
    <property type="entry name" value="SLAM FAMILY MEMBER 9"/>
    <property type="match status" value="1"/>
</dbReference>
<dbReference type="InterPro" id="IPR007110">
    <property type="entry name" value="Ig-like_dom"/>
</dbReference>
<evidence type="ECO:0000256" key="4">
    <source>
        <dbReference type="ARBA" id="ARBA00023180"/>
    </source>
</evidence>
<sequence length="291" mass="32682">MRSLLWLLLLLLLGEVTAYSGDSEDAEEIVAILQESISLPLEIPSDEEVENIIWYSQETLATVVPEKEGRPATLEVTDPRYQGRVSFLEPSYSLHISNLSWKDSGIYQVQVNLRTSQLFTKQHYNLHVYRWLSEPRITVNFEISSEGACNMSLTCSVEREGIDVTYRWLSSGDGNPINPNAEHEGPILSTSWRPGDNALSYTCRASNPISNISSHPIPAGPFCADPAYPERSSMSFCLVAKGLLLLLLLVILAMGLWVIQAKKNCEMPRMRKLKRDRMKLRKKGKSALSPV</sequence>
<dbReference type="InterPro" id="IPR036179">
    <property type="entry name" value="Ig-like_dom_sf"/>
</dbReference>
<comment type="subcellular location">
    <subcellularLocation>
        <location evidence="1">Membrane</location>
    </subcellularLocation>
</comment>
<dbReference type="InterPro" id="IPR003599">
    <property type="entry name" value="Ig_sub"/>
</dbReference>
<feature type="signal peptide" evidence="6">
    <location>
        <begin position="1"/>
        <end position="18"/>
    </location>
</feature>